<keyword evidence="2" id="KW-0472">Membrane</keyword>
<gene>
    <name evidence="3" type="ORF">HGRIS_002411</name>
</gene>
<evidence type="ECO:0008006" key="5">
    <source>
        <dbReference type="Google" id="ProtNLM"/>
    </source>
</evidence>
<dbReference type="EMBL" id="JASNQZ010000006">
    <property type="protein sequence ID" value="KAL0956257.1"/>
    <property type="molecule type" value="Genomic_DNA"/>
</dbReference>
<evidence type="ECO:0000313" key="4">
    <source>
        <dbReference type="Proteomes" id="UP001556367"/>
    </source>
</evidence>
<feature type="transmembrane region" description="Helical" evidence="2">
    <location>
        <begin position="89"/>
        <end position="110"/>
    </location>
</feature>
<keyword evidence="4" id="KW-1185">Reference proteome</keyword>
<feature type="transmembrane region" description="Helical" evidence="2">
    <location>
        <begin position="12"/>
        <end position="36"/>
    </location>
</feature>
<dbReference type="Proteomes" id="UP001556367">
    <property type="component" value="Unassembled WGS sequence"/>
</dbReference>
<comment type="caution">
    <text evidence="3">The sequence shown here is derived from an EMBL/GenBank/DDBJ whole genome shotgun (WGS) entry which is preliminary data.</text>
</comment>
<keyword evidence="2" id="KW-1133">Transmembrane helix</keyword>
<sequence>MGAKFLCCLPVRLGTLVISVFQFLGSSIVSAILWYALWYYRNSDELSLRLKISTGIFAVIYTVATIMAIVGFLGTLLKKFSYIRRFSSMLSYLLGLQIIYTIIYLIIFFLEGRKNLVQNCINGSTDQRVIDSCQKLNDLSKGWVVGVVIAISLVPILIQAYGCYVVSAYAKKLAKKEMSRNMAMTQDGFKYEAARTHDDSRPLTHPDVHYPYSDTSNSFGHSGSQRV</sequence>
<keyword evidence="2" id="KW-0812">Transmembrane</keyword>
<organism evidence="3 4">
    <name type="scientific">Hohenbuehelia grisea</name>
    <dbReference type="NCBI Taxonomy" id="104357"/>
    <lineage>
        <taxon>Eukaryota</taxon>
        <taxon>Fungi</taxon>
        <taxon>Dikarya</taxon>
        <taxon>Basidiomycota</taxon>
        <taxon>Agaricomycotina</taxon>
        <taxon>Agaricomycetes</taxon>
        <taxon>Agaricomycetidae</taxon>
        <taxon>Agaricales</taxon>
        <taxon>Pleurotineae</taxon>
        <taxon>Pleurotaceae</taxon>
        <taxon>Hohenbuehelia</taxon>
    </lineage>
</organism>
<feature type="compositionally biased region" description="Basic and acidic residues" evidence="1">
    <location>
        <begin position="195"/>
        <end position="208"/>
    </location>
</feature>
<accession>A0ABR3JL50</accession>
<feature type="region of interest" description="Disordered" evidence="1">
    <location>
        <begin position="195"/>
        <end position="227"/>
    </location>
</feature>
<evidence type="ECO:0000256" key="1">
    <source>
        <dbReference type="SAM" id="MobiDB-lite"/>
    </source>
</evidence>
<evidence type="ECO:0000313" key="3">
    <source>
        <dbReference type="EMBL" id="KAL0956257.1"/>
    </source>
</evidence>
<proteinExistence type="predicted"/>
<name>A0ABR3JL50_9AGAR</name>
<evidence type="ECO:0000256" key="2">
    <source>
        <dbReference type="SAM" id="Phobius"/>
    </source>
</evidence>
<feature type="compositionally biased region" description="Polar residues" evidence="1">
    <location>
        <begin position="213"/>
        <end position="227"/>
    </location>
</feature>
<reference evidence="4" key="1">
    <citation type="submission" date="2024-06" db="EMBL/GenBank/DDBJ databases">
        <title>Multi-omics analyses provide insights into the biosynthesis of the anticancer antibiotic pleurotin in Hohenbuehelia grisea.</title>
        <authorList>
            <person name="Weaver J.A."/>
            <person name="Alberti F."/>
        </authorList>
    </citation>
    <scope>NUCLEOTIDE SEQUENCE [LARGE SCALE GENOMIC DNA]</scope>
    <source>
        <strain evidence="4">T-177</strain>
    </source>
</reference>
<feature type="transmembrane region" description="Helical" evidence="2">
    <location>
        <begin position="56"/>
        <end position="77"/>
    </location>
</feature>
<protein>
    <recommendedName>
        <fullName evidence="5">Tetraspanin</fullName>
    </recommendedName>
</protein>
<feature type="transmembrane region" description="Helical" evidence="2">
    <location>
        <begin position="143"/>
        <end position="170"/>
    </location>
</feature>